<evidence type="ECO:0000259" key="8">
    <source>
        <dbReference type="PROSITE" id="PS52029"/>
    </source>
</evidence>
<feature type="active site" description="Proton donor/acceptor" evidence="7">
    <location>
        <position position="456"/>
    </location>
</feature>
<dbReference type="InterPro" id="IPR005490">
    <property type="entry name" value="LD_TPept_cat_dom"/>
</dbReference>
<evidence type="ECO:0000256" key="6">
    <source>
        <dbReference type="ARBA" id="ARBA00023316"/>
    </source>
</evidence>
<dbReference type="Gene3D" id="2.40.440.10">
    <property type="entry name" value="L,D-transpeptidase catalytic domain-like"/>
    <property type="match status" value="1"/>
</dbReference>
<organism evidence="9 10">
    <name type="scientific">Parazoarcus communis SWub3 = DSM 12120</name>
    <dbReference type="NCBI Taxonomy" id="1121029"/>
    <lineage>
        <taxon>Bacteria</taxon>
        <taxon>Pseudomonadati</taxon>
        <taxon>Pseudomonadota</taxon>
        <taxon>Betaproteobacteria</taxon>
        <taxon>Rhodocyclales</taxon>
        <taxon>Zoogloeaceae</taxon>
        <taxon>Parazoarcus</taxon>
    </lineage>
</organism>
<gene>
    <name evidence="9" type="ORF">DNK49_08275</name>
</gene>
<feature type="active site" description="Nucleophile" evidence="7">
    <location>
        <position position="475"/>
    </location>
</feature>
<dbReference type="SUPFAM" id="SSF47090">
    <property type="entry name" value="PGBD-like"/>
    <property type="match status" value="1"/>
</dbReference>
<dbReference type="GO" id="GO:0009252">
    <property type="term" value="P:peptidoglycan biosynthetic process"/>
    <property type="evidence" value="ECO:0007669"/>
    <property type="project" value="UniProtKB-UniPathway"/>
</dbReference>
<dbReference type="InterPro" id="IPR036365">
    <property type="entry name" value="PGBD-like_sf"/>
</dbReference>
<protein>
    <submittedName>
        <fullName evidence="9">Murein L,D-transpeptidase</fullName>
    </submittedName>
</protein>
<keyword evidence="10" id="KW-1185">Reference proteome</keyword>
<dbReference type="Pfam" id="PF03734">
    <property type="entry name" value="YkuD"/>
    <property type="match status" value="1"/>
</dbReference>
<dbReference type="Proteomes" id="UP000248259">
    <property type="component" value="Unassembled WGS sequence"/>
</dbReference>
<evidence type="ECO:0000256" key="1">
    <source>
        <dbReference type="ARBA" id="ARBA00004752"/>
    </source>
</evidence>
<dbReference type="UniPathway" id="UPA00219"/>
<evidence type="ECO:0000256" key="3">
    <source>
        <dbReference type="ARBA" id="ARBA00022679"/>
    </source>
</evidence>
<dbReference type="GO" id="GO:0071555">
    <property type="term" value="P:cell wall organization"/>
    <property type="evidence" value="ECO:0007669"/>
    <property type="project" value="UniProtKB-UniRule"/>
</dbReference>
<evidence type="ECO:0000313" key="10">
    <source>
        <dbReference type="Proteomes" id="UP000248259"/>
    </source>
</evidence>
<dbReference type="GO" id="GO:0004180">
    <property type="term" value="F:carboxypeptidase activity"/>
    <property type="evidence" value="ECO:0007669"/>
    <property type="project" value="UniProtKB-ARBA"/>
</dbReference>
<dbReference type="CDD" id="cd16913">
    <property type="entry name" value="YkuD_like"/>
    <property type="match status" value="1"/>
</dbReference>
<dbReference type="GO" id="GO:0008360">
    <property type="term" value="P:regulation of cell shape"/>
    <property type="evidence" value="ECO:0007669"/>
    <property type="project" value="UniProtKB-UniRule"/>
</dbReference>
<proteinExistence type="inferred from homology"/>
<evidence type="ECO:0000256" key="5">
    <source>
        <dbReference type="ARBA" id="ARBA00022984"/>
    </source>
</evidence>
<dbReference type="EMBL" id="QKOE01000004">
    <property type="protein sequence ID" value="PZA17215.1"/>
    <property type="molecule type" value="Genomic_DNA"/>
</dbReference>
<dbReference type="PANTHER" id="PTHR41533:SF2">
    <property type="entry name" value="BLR7131 PROTEIN"/>
    <property type="match status" value="1"/>
</dbReference>
<comment type="caution">
    <text evidence="9">The sequence shown here is derived from an EMBL/GenBank/DDBJ whole genome shotgun (WGS) entry which is preliminary data.</text>
</comment>
<accession>A0A323UXL3</accession>
<reference evidence="9 10" key="1">
    <citation type="submission" date="2018-06" db="EMBL/GenBank/DDBJ databases">
        <title>Azoarcus communis strain SWub3 genome.</title>
        <authorList>
            <person name="Zorraquino Salvo V."/>
            <person name="Toubiana D."/>
            <person name="Blumwald E."/>
        </authorList>
    </citation>
    <scope>NUCLEOTIDE SEQUENCE [LARGE SCALE GENOMIC DNA]</scope>
    <source>
        <strain evidence="9 10">SWub3</strain>
    </source>
</reference>
<sequence>MSISLESIRWCRSFCTNRPNLIRQSMNSQMEKRANLTIRAILLICMVFSALQTVRAANADEALRDAIRQTFEAAPELRETDVSGVYARRAYTPLWQSPTRREQLLTALADLTHDGLDPEHYALSQLRQDFAHASNTEHRLAAELAATRNCLLALTHLQHGVLDPVRDGGYWRGPNGAAPTLPAATEALAALADNDLDALFARFRPSTPLYLKLREALITARQAAPNAWPQVPAGLTIKPGKRDDRLPGLRTRLIASRHLGSEHAAGDQMDDALVEAVKTFQRENGLEADGAVGPATLHALNMTREARLSSLRINLERARWIAPHQRGNHVMVDVTGYRLSYFSDQTERWHARTQVGMPSRETPELFSRITHLTVNPTWTVPPTILKKDIVPKASTDPNYLASRNIRVFDRDGTELDPATVDWSRPGNLTLRQDFGDGSALGKVAIRFANPYAIYLHDTPNQRQFRRAQRTFSSGCVRVENALDLVQLLLEPGGDSHLARFDKALTSGRTGNLNLPQPVPIIVAYLTAGPDDNGRIVFRQDIYKRDAMLSAKLDQAGKSIADKKL</sequence>
<dbReference type="Pfam" id="PF01471">
    <property type="entry name" value="PG_binding_1"/>
    <property type="match status" value="1"/>
</dbReference>
<dbReference type="InterPro" id="IPR045380">
    <property type="entry name" value="LD_TPept_scaffold_dom"/>
</dbReference>
<keyword evidence="5 7" id="KW-0573">Peptidoglycan synthesis</keyword>
<dbReference type="InterPro" id="IPR002477">
    <property type="entry name" value="Peptidoglycan-bd-like"/>
</dbReference>
<dbReference type="Gene3D" id="1.10.101.10">
    <property type="entry name" value="PGBD-like superfamily/PGBD"/>
    <property type="match status" value="1"/>
</dbReference>
<feature type="domain" description="L,D-TPase catalytic" evidence="8">
    <location>
        <begin position="328"/>
        <end position="498"/>
    </location>
</feature>
<dbReference type="OrthoDB" id="9778545at2"/>
<dbReference type="Pfam" id="PF20142">
    <property type="entry name" value="Scaffold"/>
    <property type="match status" value="1"/>
</dbReference>
<keyword evidence="6 7" id="KW-0961">Cell wall biogenesis/degradation</keyword>
<keyword evidence="3" id="KW-0808">Transferase</keyword>
<dbReference type="AlphaFoldDB" id="A0A323UXL3"/>
<dbReference type="InterPro" id="IPR038063">
    <property type="entry name" value="Transpep_catalytic_dom"/>
</dbReference>
<dbReference type="PANTHER" id="PTHR41533">
    <property type="entry name" value="L,D-TRANSPEPTIDASE HI_1667-RELATED"/>
    <property type="match status" value="1"/>
</dbReference>
<dbReference type="SUPFAM" id="SSF141523">
    <property type="entry name" value="L,D-transpeptidase catalytic domain-like"/>
    <property type="match status" value="1"/>
</dbReference>
<dbReference type="GO" id="GO:0016740">
    <property type="term" value="F:transferase activity"/>
    <property type="evidence" value="ECO:0007669"/>
    <property type="project" value="UniProtKB-KW"/>
</dbReference>
<dbReference type="PROSITE" id="PS52029">
    <property type="entry name" value="LD_TPASE"/>
    <property type="match status" value="1"/>
</dbReference>
<evidence type="ECO:0000313" key="9">
    <source>
        <dbReference type="EMBL" id="PZA17215.1"/>
    </source>
</evidence>
<evidence type="ECO:0000256" key="4">
    <source>
        <dbReference type="ARBA" id="ARBA00022960"/>
    </source>
</evidence>
<keyword evidence="4 7" id="KW-0133">Cell shape</keyword>
<comment type="similarity">
    <text evidence="2">Belongs to the YkuD family.</text>
</comment>
<evidence type="ECO:0000256" key="7">
    <source>
        <dbReference type="PROSITE-ProRule" id="PRU01373"/>
    </source>
</evidence>
<name>A0A323UXL3_9RHOO</name>
<dbReference type="InterPro" id="IPR036366">
    <property type="entry name" value="PGBDSf"/>
</dbReference>
<comment type="pathway">
    <text evidence="1 7">Cell wall biogenesis; peptidoglycan biosynthesis.</text>
</comment>
<evidence type="ECO:0000256" key="2">
    <source>
        <dbReference type="ARBA" id="ARBA00005992"/>
    </source>
</evidence>
<dbReference type="InterPro" id="IPR052905">
    <property type="entry name" value="LD-transpeptidase_YkuD-like"/>
</dbReference>